<dbReference type="InterPro" id="IPR026960">
    <property type="entry name" value="RVT-Znf"/>
</dbReference>
<proteinExistence type="predicted"/>
<evidence type="ECO:0000313" key="3">
    <source>
        <dbReference type="Proteomes" id="UP000245207"/>
    </source>
</evidence>
<dbReference type="EMBL" id="PKPP01019562">
    <property type="protein sequence ID" value="PWA35692.1"/>
    <property type="molecule type" value="Genomic_DNA"/>
</dbReference>
<sequence length="147" mass="16989">MGVHYQDKLVSNNYGRKYALVIHSDVNVIASPDTWECNLDPSKSFTISALRKKIDYCLLGSIGDQTRWNKVLPIKINIHIWRLIQDRLLTRCNLDNRGIDIHSKRCPVCDEGLETTQHLFVECSLAKSLWKKISSWWGFTDYPKPLA</sequence>
<accession>A0A2U1KFZ7</accession>
<dbReference type="Proteomes" id="UP000245207">
    <property type="component" value="Unassembled WGS sequence"/>
</dbReference>
<evidence type="ECO:0000313" key="2">
    <source>
        <dbReference type="EMBL" id="PWA35692.1"/>
    </source>
</evidence>
<comment type="caution">
    <text evidence="2">The sequence shown here is derived from an EMBL/GenBank/DDBJ whole genome shotgun (WGS) entry which is preliminary data.</text>
</comment>
<dbReference type="Pfam" id="PF13966">
    <property type="entry name" value="zf-RVT"/>
    <property type="match status" value="1"/>
</dbReference>
<name>A0A2U1KFZ7_ARTAN</name>
<dbReference type="AlphaFoldDB" id="A0A2U1KFZ7"/>
<keyword evidence="3" id="KW-1185">Reference proteome</keyword>
<evidence type="ECO:0000259" key="1">
    <source>
        <dbReference type="Pfam" id="PF13966"/>
    </source>
</evidence>
<dbReference type="OrthoDB" id="1436790at2759"/>
<gene>
    <name evidence="2" type="ORF">CTI12_AA607130</name>
</gene>
<organism evidence="2 3">
    <name type="scientific">Artemisia annua</name>
    <name type="common">Sweet wormwood</name>
    <dbReference type="NCBI Taxonomy" id="35608"/>
    <lineage>
        <taxon>Eukaryota</taxon>
        <taxon>Viridiplantae</taxon>
        <taxon>Streptophyta</taxon>
        <taxon>Embryophyta</taxon>
        <taxon>Tracheophyta</taxon>
        <taxon>Spermatophyta</taxon>
        <taxon>Magnoliopsida</taxon>
        <taxon>eudicotyledons</taxon>
        <taxon>Gunneridae</taxon>
        <taxon>Pentapetalae</taxon>
        <taxon>asterids</taxon>
        <taxon>campanulids</taxon>
        <taxon>Asterales</taxon>
        <taxon>Asteraceae</taxon>
        <taxon>Asteroideae</taxon>
        <taxon>Anthemideae</taxon>
        <taxon>Artemisiinae</taxon>
        <taxon>Artemisia</taxon>
    </lineage>
</organism>
<protein>
    <submittedName>
        <fullName evidence="2">Lipase, GDSL</fullName>
    </submittedName>
</protein>
<feature type="domain" description="Reverse transcriptase zinc-binding" evidence="1">
    <location>
        <begin position="65"/>
        <end position="130"/>
    </location>
</feature>
<reference evidence="2 3" key="1">
    <citation type="journal article" date="2018" name="Mol. Plant">
        <title>The genome of Artemisia annua provides insight into the evolution of Asteraceae family and artemisinin biosynthesis.</title>
        <authorList>
            <person name="Shen Q."/>
            <person name="Zhang L."/>
            <person name="Liao Z."/>
            <person name="Wang S."/>
            <person name="Yan T."/>
            <person name="Shi P."/>
            <person name="Liu M."/>
            <person name="Fu X."/>
            <person name="Pan Q."/>
            <person name="Wang Y."/>
            <person name="Lv Z."/>
            <person name="Lu X."/>
            <person name="Zhang F."/>
            <person name="Jiang W."/>
            <person name="Ma Y."/>
            <person name="Chen M."/>
            <person name="Hao X."/>
            <person name="Li L."/>
            <person name="Tang Y."/>
            <person name="Lv G."/>
            <person name="Zhou Y."/>
            <person name="Sun X."/>
            <person name="Brodelius P.E."/>
            <person name="Rose J.K.C."/>
            <person name="Tang K."/>
        </authorList>
    </citation>
    <scope>NUCLEOTIDE SEQUENCE [LARGE SCALE GENOMIC DNA]</scope>
    <source>
        <strain evidence="3">cv. Huhao1</strain>
        <tissue evidence="2">Leaf</tissue>
    </source>
</reference>